<name>A0A4Q2KCN0_9FIRM</name>
<comment type="catalytic activity">
    <reaction evidence="1">
        <text>ATP + protein L-histidine = ADP + protein N-phospho-L-histidine.</text>
        <dbReference type="EC" id="2.7.13.3"/>
    </reaction>
</comment>
<gene>
    <name evidence="10" type="ORF">ESZ91_04445</name>
</gene>
<protein>
    <recommendedName>
        <fullName evidence="3">histidine kinase</fullName>
        <ecNumber evidence="3">2.7.13.3</ecNumber>
    </recommendedName>
</protein>
<dbReference type="CDD" id="cd00075">
    <property type="entry name" value="HATPase"/>
    <property type="match status" value="1"/>
</dbReference>
<accession>A0A4Q2KCN0</accession>
<dbReference type="PRINTS" id="PR00344">
    <property type="entry name" value="BCTRLSENSOR"/>
</dbReference>
<dbReference type="PANTHER" id="PTHR45453">
    <property type="entry name" value="PHOSPHATE REGULON SENSOR PROTEIN PHOR"/>
    <property type="match status" value="1"/>
</dbReference>
<evidence type="ECO:0000256" key="4">
    <source>
        <dbReference type="ARBA" id="ARBA00022553"/>
    </source>
</evidence>
<dbReference type="PANTHER" id="PTHR45453:SF1">
    <property type="entry name" value="PHOSPHATE REGULON SENSOR PROTEIN PHOR"/>
    <property type="match status" value="1"/>
</dbReference>
<dbReference type="InterPro" id="IPR036890">
    <property type="entry name" value="HATPase_C_sf"/>
</dbReference>
<dbReference type="InterPro" id="IPR036097">
    <property type="entry name" value="HisK_dim/P_sf"/>
</dbReference>
<feature type="transmembrane region" description="Helical" evidence="8">
    <location>
        <begin position="166"/>
        <end position="189"/>
    </location>
</feature>
<dbReference type="InterPro" id="IPR050351">
    <property type="entry name" value="BphY/WalK/GraS-like"/>
</dbReference>
<evidence type="ECO:0000256" key="6">
    <source>
        <dbReference type="ARBA" id="ARBA00022777"/>
    </source>
</evidence>
<feature type="domain" description="Histidine kinase" evidence="9">
    <location>
        <begin position="345"/>
        <end position="558"/>
    </location>
</feature>
<dbReference type="GO" id="GO:0005886">
    <property type="term" value="C:plasma membrane"/>
    <property type="evidence" value="ECO:0007669"/>
    <property type="project" value="TreeGrafter"/>
</dbReference>
<dbReference type="Gene3D" id="1.10.287.130">
    <property type="match status" value="1"/>
</dbReference>
<dbReference type="FunFam" id="1.10.287.130:FF:000001">
    <property type="entry name" value="Two-component sensor histidine kinase"/>
    <property type="match status" value="1"/>
</dbReference>
<keyword evidence="6 10" id="KW-0418">Kinase</keyword>
<dbReference type="Gene3D" id="3.30.565.10">
    <property type="entry name" value="Histidine kinase-like ATPase, C-terminal domain"/>
    <property type="match status" value="1"/>
</dbReference>
<dbReference type="Pfam" id="PF02518">
    <property type="entry name" value="HATPase_c"/>
    <property type="match status" value="1"/>
</dbReference>
<keyword evidence="11" id="KW-1185">Reference proteome</keyword>
<keyword evidence="5" id="KW-0808">Transferase</keyword>
<dbReference type="RefSeq" id="WP_129224520.1">
    <property type="nucleotide sequence ID" value="NZ_SDOZ01000002.1"/>
</dbReference>
<dbReference type="EMBL" id="SDOZ01000002">
    <property type="protein sequence ID" value="RXZ61650.1"/>
    <property type="molecule type" value="Genomic_DNA"/>
</dbReference>
<keyword evidence="8" id="KW-0812">Transmembrane</keyword>
<keyword evidence="8" id="KW-1133">Transmembrane helix</keyword>
<evidence type="ECO:0000256" key="5">
    <source>
        <dbReference type="ARBA" id="ARBA00022679"/>
    </source>
</evidence>
<dbReference type="InterPro" id="IPR003594">
    <property type="entry name" value="HATPase_dom"/>
</dbReference>
<dbReference type="GO" id="GO:0004721">
    <property type="term" value="F:phosphoprotein phosphatase activity"/>
    <property type="evidence" value="ECO:0007669"/>
    <property type="project" value="TreeGrafter"/>
</dbReference>
<comment type="subcellular location">
    <subcellularLocation>
        <location evidence="2">Membrane</location>
    </subcellularLocation>
</comment>
<proteinExistence type="predicted"/>
<evidence type="ECO:0000313" key="10">
    <source>
        <dbReference type="EMBL" id="RXZ61650.1"/>
    </source>
</evidence>
<dbReference type="OrthoDB" id="9813151at2"/>
<evidence type="ECO:0000256" key="2">
    <source>
        <dbReference type="ARBA" id="ARBA00004370"/>
    </source>
</evidence>
<evidence type="ECO:0000256" key="3">
    <source>
        <dbReference type="ARBA" id="ARBA00012438"/>
    </source>
</evidence>
<dbReference type="GO" id="GO:0016036">
    <property type="term" value="P:cellular response to phosphate starvation"/>
    <property type="evidence" value="ECO:0007669"/>
    <property type="project" value="TreeGrafter"/>
</dbReference>
<dbReference type="Proteomes" id="UP000291269">
    <property type="component" value="Unassembled WGS sequence"/>
</dbReference>
<dbReference type="SUPFAM" id="SSF47384">
    <property type="entry name" value="Homodimeric domain of signal transducing histidine kinase"/>
    <property type="match status" value="1"/>
</dbReference>
<dbReference type="SUPFAM" id="SSF55874">
    <property type="entry name" value="ATPase domain of HSP90 chaperone/DNA topoisomerase II/histidine kinase"/>
    <property type="match status" value="1"/>
</dbReference>
<evidence type="ECO:0000256" key="8">
    <source>
        <dbReference type="SAM" id="Phobius"/>
    </source>
</evidence>
<dbReference type="SMART" id="SM00387">
    <property type="entry name" value="HATPase_c"/>
    <property type="match status" value="1"/>
</dbReference>
<evidence type="ECO:0000313" key="11">
    <source>
        <dbReference type="Proteomes" id="UP000291269"/>
    </source>
</evidence>
<dbReference type="EC" id="2.7.13.3" evidence="3"/>
<comment type="caution">
    <text evidence="10">The sequence shown here is derived from an EMBL/GenBank/DDBJ whole genome shotgun (WGS) entry which is preliminary data.</text>
</comment>
<keyword evidence="8" id="KW-0472">Membrane</keyword>
<keyword evidence="4" id="KW-0597">Phosphoprotein</keyword>
<organism evidence="10 11">
    <name type="scientific">Candidatus Borkfalkia ceftriaxoniphila</name>
    <dbReference type="NCBI Taxonomy" id="2508949"/>
    <lineage>
        <taxon>Bacteria</taxon>
        <taxon>Bacillati</taxon>
        <taxon>Bacillota</taxon>
        <taxon>Clostridia</taxon>
        <taxon>Christensenellales</taxon>
        <taxon>Christensenellaceae</taxon>
        <taxon>Candidatus Borkfalkia</taxon>
    </lineage>
</organism>
<dbReference type="AlphaFoldDB" id="A0A4Q2KCN0"/>
<evidence type="ECO:0000259" key="9">
    <source>
        <dbReference type="PROSITE" id="PS50109"/>
    </source>
</evidence>
<dbReference type="GO" id="GO:0000155">
    <property type="term" value="F:phosphorelay sensor kinase activity"/>
    <property type="evidence" value="ECO:0007669"/>
    <property type="project" value="InterPro"/>
</dbReference>
<dbReference type="CDD" id="cd00082">
    <property type="entry name" value="HisKA"/>
    <property type="match status" value="1"/>
</dbReference>
<dbReference type="InterPro" id="IPR005467">
    <property type="entry name" value="His_kinase_dom"/>
</dbReference>
<keyword evidence="7" id="KW-0902">Two-component regulatory system</keyword>
<dbReference type="InterPro" id="IPR004358">
    <property type="entry name" value="Sig_transdc_His_kin-like_C"/>
</dbReference>
<dbReference type="InterPro" id="IPR003661">
    <property type="entry name" value="HisK_dim/P_dom"/>
</dbReference>
<dbReference type="PROSITE" id="PS50109">
    <property type="entry name" value="HIS_KIN"/>
    <property type="match status" value="1"/>
</dbReference>
<reference evidence="10 11" key="1">
    <citation type="journal article" date="2019" name="Gut">
        <title>Antibiotics-induced monodominance of a novel gut bacterial order.</title>
        <authorList>
            <person name="Hildebrand F."/>
            <person name="Moitinho-Silva L."/>
            <person name="Blasche S."/>
            <person name="Jahn M.T."/>
            <person name="Gossmann T.I."/>
            <person name="Heuerta-Cepas J."/>
            <person name="Hercog R."/>
            <person name="Luetge M."/>
            <person name="Bahram M."/>
            <person name="Pryszlak A."/>
            <person name="Alves R.J."/>
            <person name="Waszak S.M."/>
            <person name="Zhu A."/>
            <person name="Ye L."/>
            <person name="Costea P.I."/>
            <person name="Aalvink S."/>
            <person name="Belzer C."/>
            <person name="Forslund S.K."/>
            <person name="Sunagawa S."/>
            <person name="Hentschel U."/>
            <person name="Merten C."/>
            <person name="Patil K.R."/>
            <person name="Benes V."/>
            <person name="Bork P."/>
        </authorList>
    </citation>
    <scope>NUCLEOTIDE SEQUENCE [LARGE SCALE GENOMIC DNA]</scope>
    <source>
        <strain evidence="10 11">HDS1380</strain>
    </source>
</reference>
<evidence type="ECO:0000256" key="7">
    <source>
        <dbReference type="ARBA" id="ARBA00023012"/>
    </source>
</evidence>
<evidence type="ECO:0000256" key="1">
    <source>
        <dbReference type="ARBA" id="ARBA00000085"/>
    </source>
</evidence>
<dbReference type="Pfam" id="PF00512">
    <property type="entry name" value="HisKA"/>
    <property type="match status" value="1"/>
</dbReference>
<dbReference type="SMART" id="SM00388">
    <property type="entry name" value="HisKA"/>
    <property type="match status" value="1"/>
</dbReference>
<sequence length="560" mass="61937">MLKRILLITLIVTVSGVVFFSLLSANVYYNSSLDFAKNQLTRYMEEFEEDEPFDEAGAAALSEKLFGARVTYILFDGTVVADSDGAASDYPNHLGRQEVSAALGSGAGFAVRSSASVNADMIYYCVRVNARLVSGDGTVYDDGALVRISMPTDSLWSIFVDSLPTLLWFLILVVLFSLFFTWLSTSYILKPVEKLTREMSLSGGRHVSTKYRELQPIVKLMNGMSDEIKDKVKKLNADSELEILILDSMENGMVIFRDPKDVILINRTAAKLLEYEENEPVRLFVEDAEVSAALAGNETASVSHKFGEREYMLRFTKVEETRVLLMTDVTEAVSAARSKNEFIANVTHEMNTPLTSIKGFAELIGSGNLDNERVSEAAATILRQSERLSNLIRSIINFSAIDNDELPPYDVDLTALVKETAAPFGPRIAERNISFTLEAEEGVIILSRRERMIEILNNLISNGIRYNKDGGDLKITLTGGKIPELCVSDTGVGISEENLPHIFSRFYTVDKSHNGTGGGFGLGLAIVRKLCTRAGWKLSVESRLGEGTTFKIRFFPPKIL</sequence>